<evidence type="ECO:0000256" key="3">
    <source>
        <dbReference type="SAM" id="SignalP"/>
    </source>
</evidence>
<dbReference type="Gene3D" id="3.40.710.10">
    <property type="entry name" value="DD-peptidase/beta-lactamase superfamily"/>
    <property type="match status" value="1"/>
</dbReference>
<feature type="domain" description="Beta-lactamase-related" evidence="4">
    <location>
        <begin position="33"/>
        <end position="368"/>
    </location>
</feature>
<dbReference type="Pfam" id="PF00144">
    <property type="entry name" value="Beta-lactamase"/>
    <property type="match status" value="1"/>
</dbReference>
<evidence type="ECO:0000259" key="5">
    <source>
        <dbReference type="Pfam" id="PF07687"/>
    </source>
</evidence>
<dbReference type="InterPro" id="IPR050491">
    <property type="entry name" value="AmpC-like"/>
</dbReference>
<keyword evidence="1" id="KW-0378">Hydrolase</keyword>
<dbReference type="SUPFAM" id="SSF56601">
    <property type="entry name" value="beta-lactamase/transpeptidase-like"/>
    <property type="match status" value="1"/>
</dbReference>
<dbReference type="InterPro" id="IPR012338">
    <property type="entry name" value="Beta-lactam/transpept-like"/>
</dbReference>
<dbReference type="InterPro" id="IPR036264">
    <property type="entry name" value="Bact_exopeptidase_dim_dom"/>
</dbReference>
<evidence type="ECO:0000259" key="4">
    <source>
        <dbReference type="Pfam" id="PF00144"/>
    </source>
</evidence>
<dbReference type="Pfam" id="PF07687">
    <property type="entry name" value="M20_dimer"/>
    <property type="match status" value="1"/>
</dbReference>
<organism evidence="6 7">
    <name type="scientific">Steroidobacter flavus</name>
    <dbReference type="NCBI Taxonomy" id="1842136"/>
    <lineage>
        <taxon>Bacteria</taxon>
        <taxon>Pseudomonadati</taxon>
        <taxon>Pseudomonadota</taxon>
        <taxon>Gammaproteobacteria</taxon>
        <taxon>Steroidobacterales</taxon>
        <taxon>Steroidobacteraceae</taxon>
        <taxon>Steroidobacter</taxon>
    </lineage>
</organism>
<dbReference type="Gene3D" id="3.30.70.360">
    <property type="match status" value="1"/>
</dbReference>
<protein>
    <submittedName>
        <fullName evidence="6">M20/M25/M40 family metallo-hydrolase</fullName>
    </submittedName>
</protein>
<dbReference type="Pfam" id="PF01546">
    <property type="entry name" value="Peptidase_M20"/>
    <property type="match status" value="1"/>
</dbReference>
<dbReference type="EMBL" id="JBHSDU010000001">
    <property type="protein sequence ID" value="MFC4307781.1"/>
    <property type="molecule type" value="Genomic_DNA"/>
</dbReference>
<sequence>MMKPLAWCLTVTVWFGLSAVAAAEEVTPQQLQAALEKAVEQGAPGVSAAIATRDGIIWTGTAGYADVKAKTPLTTSSLFGVGSITKVFVTTVIMQLSQEGRLDLNRTAADILGGDVTKGIANADRATLAQLLAHTGGVTSWEDDPRWIREGRGSKLKPAHVWGKTETLDYIRGPGHPALNEPGEKHNYSNTNYTLLGLVIEKVTGNTAEAEIRRRVLEPLGMRETFLEGFESFDTSKLPHRYHWATPTFEQTAGIAKGFKRVRPDLIDATGSNLSVEWTAGGMVSTPSDLTRLAVALRDARIVAPASLKFLTQWTPVSERAEVGHGLFRTRTEAGNVIGHNGSVLGFTGSFYWTEQGDAVVAVTSNVGTMHAGDVPTSAPHVANKSEFAILAVRFAEQHIAPAIGANVTATYQSLLANERVTRALDFIKKNDEQTLKEQIEIAEIPAPSFKEQVRARDFQARLQKLGLQTTIDSEGNVIATRKGSGQGATLVLSAHLDTVFPEGTDVTVRKQGERYYGRGLADDTRGLVAVLAVLRAMQDASIRTRGDVMFVGTVGEEGLGNLRGVKALLQQNKNIDGFITIEPGGDRIGVGATGSRRWKVTFKGPGGHSSVNFGVASAIHAMGRAITHISDLQPPLQPRTTFTVGVVSGGTSINTIASQAVMEVDIRSDGAEALAAFEKQVLAAVDRGVQEENLRWHSQQISADKQLAGDRPAGTTGADSPLVSAARQSYEALQRPDANLATVSTDTNAAVALGVPAIMLSGGGLAGDLHSPGEWFEPKDAWVGPQVALLTVLGLVGVDGVTEPLLEDRR</sequence>
<evidence type="ECO:0000256" key="2">
    <source>
        <dbReference type="SAM" id="MobiDB-lite"/>
    </source>
</evidence>
<dbReference type="PANTHER" id="PTHR46825:SF7">
    <property type="entry name" value="D-ALANYL-D-ALANINE CARBOXYPEPTIDASE"/>
    <property type="match status" value="1"/>
</dbReference>
<feature type="chain" id="PRO_5046595454" evidence="3">
    <location>
        <begin position="24"/>
        <end position="811"/>
    </location>
</feature>
<keyword evidence="3" id="KW-0732">Signal</keyword>
<dbReference type="Gene3D" id="3.40.630.10">
    <property type="entry name" value="Zn peptidases"/>
    <property type="match status" value="1"/>
</dbReference>
<dbReference type="InterPro" id="IPR001466">
    <property type="entry name" value="Beta-lactam-related"/>
</dbReference>
<dbReference type="Proteomes" id="UP001595904">
    <property type="component" value="Unassembled WGS sequence"/>
</dbReference>
<dbReference type="SUPFAM" id="SSF53187">
    <property type="entry name" value="Zn-dependent exopeptidases"/>
    <property type="match status" value="1"/>
</dbReference>
<dbReference type="RefSeq" id="WP_380594335.1">
    <property type="nucleotide sequence ID" value="NZ_JBHSDU010000001.1"/>
</dbReference>
<dbReference type="PANTHER" id="PTHR46825">
    <property type="entry name" value="D-ALANYL-D-ALANINE-CARBOXYPEPTIDASE/ENDOPEPTIDASE AMPH"/>
    <property type="match status" value="1"/>
</dbReference>
<evidence type="ECO:0000256" key="1">
    <source>
        <dbReference type="ARBA" id="ARBA00022801"/>
    </source>
</evidence>
<evidence type="ECO:0000313" key="7">
    <source>
        <dbReference type="Proteomes" id="UP001595904"/>
    </source>
</evidence>
<feature type="domain" description="Peptidase M20 dimerisation" evidence="5">
    <location>
        <begin position="592"/>
        <end position="688"/>
    </location>
</feature>
<name>A0ABV8SK92_9GAMM</name>
<accession>A0ABV8SK92</accession>
<proteinExistence type="predicted"/>
<feature type="region of interest" description="Disordered" evidence="2">
    <location>
        <begin position="702"/>
        <end position="723"/>
    </location>
</feature>
<dbReference type="InterPro" id="IPR011650">
    <property type="entry name" value="Peptidase_M20_dimer"/>
</dbReference>
<dbReference type="InterPro" id="IPR002933">
    <property type="entry name" value="Peptidase_M20"/>
</dbReference>
<gene>
    <name evidence="6" type="ORF">ACFPN2_01695</name>
</gene>
<reference evidence="7" key="1">
    <citation type="journal article" date="2019" name="Int. J. Syst. Evol. Microbiol.">
        <title>The Global Catalogue of Microorganisms (GCM) 10K type strain sequencing project: providing services to taxonomists for standard genome sequencing and annotation.</title>
        <authorList>
            <consortium name="The Broad Institute Genomics Platform"/>
            <consortium name="The Broad Institute Genome Sequencing Center for Infectious Disease"/>
            <person name="Wu L."/>
            <person name="Ma J."/>
        </authorList>
    </citation>
    <scope>NUCLEOTIDE SEQUENCE [LARGE SCALE GENOMIC DNA]</scope>
    <source>
        <strain evidence="7">CGMCC 1.10759</strain>
    </source>
</reference>
<comment type="caution">
    <text evidence="6">The sequence shown here is derived from an EMBL/GenBank/DDBJ whole genome shotgun (WGS) entry which is preliminary data.</text>
</comment>
<feature type="signal peptide" evidence="3">
    <location>
        <begin position="1"/>
        <end position="23"/>
    </location>
</feature>
<evidence type="ECO:0000313" key="6">
    <source>
        <dbReference type="EMBL" id="MFC4307781.1"/>
    </source>
</evidence>
<dbReference type="SUPFAM" id="SSF55031">
    <property type="entry name" value="Bacterial exopeptidase dimerisation domain"/>
    <property type="match status" value="1"/>
</dbReference>
<keyword evidence="7" id="KW-1185">Reference proteome</keyword>